<feature type="region of interest" description="Disordered" evidence="1">
    <location>
        <begin position="130"/>
        <end position="219"/>
    </location>
</feature>
<feature type="compositionally biased region" description="Low complexity" evidence="1">
    <location>
        <begin position="461"/>
        <end position="472"/>
    </location>
</feature>
<feature type="compositionally biased region" description="Polar residues" evidence="1">
    <location>
        <begin position="543"/>
        <end position="554"/>
    </location>
</feature>
<feature type="compositionally biased region" description="Polar residues" evidence="1">
    <location>
        <begin position="589"/>
        <end position="598"/>
    </location>
</feature>
<gene>
    <name evidence="2" type="ORF">H072_7265</name>
</gene>
<feature type="compositionally biased region" description="Low complexity" evidence="1">
    <location>
        <begin position="693"/>
        <end position="707"/>
    </location>
</feature>
<comment type="caution">
    <text evidence="2">The sequence shown here is derived from an EMBL/GenBank/DDBJ whole genome shotgun (WGS) entry which is preliminary data.</text>
</comment>
<feature type="region of interest" description="Disordered" evidence="1">
    <location>
        <begin position="968"/>
        <end position="1003"/>
    </location>
</feature>
<keyword evidence="3" id="KW-1185">Reference proteome</keyword>
<feature type="region of interest" description="Disordered" evidence="1">
    <location>
        <begin position="840"/>
        <end position="902"/>
    </location>
</feature>
<organism evidence="2 3">
    <name type="scientific">Dactylellina haptotyla (strain CBS 200.50)</name>
    <name type="common">Nematode-trapping fungus</name>
    <name type="synonym">Monacrosporium haptotylum</name>
    <dbReference type="NCBI Taxonomy" id="1284197"/>
    <lineage>
        <taxon>Eukaryota</taxon>
        <taxon>Fungi</taxon>
        <taxon>Dikarya</taxon>
        <taxon>Ascomycota</taxon>
        <taxon>Pezizomycotina</taxon>
        <taxon>Orbiliomycetes</taxon>
        <taxon>Orbiliales</taxon>
        <taxon>Orbiliaceae</taxon>
        <taxon>Dactylellina</taxon>
    </lineage>
</organism>
<feature type="compositionally biased region" description="Basic and acidic residues" evidence="1">
    <location>
        <begin position="75"/>
        <end position="84"/>
    </location>
</feature>
<dbReference type="HOGENOM" id="CLU_292729_0_0_1"/>
<reference evidence="3" key="2">
    <citation type="submission" date="2013-04" db="EMBL/GenBank/DDBJ databases">
        <title>Genomic mechanisms accounting for the adaptation to parasitism in nematode-trapping fungi.</title>
        <authorList>
            <person name="Ahren D.G."/>
        </authorList>
    </citation>
    <scope>NUCLEOTIDE SEQUENCE [LARGE SCALE GENOMIC DNA]</scope>
    <source>
        <strain evidence="3">CBS 200.50</strain>
    </source>
</reference>
<feature type="region of interest" description="Disordered" evidence="1">
    <location>
        <begin position="376"/>
        <end position="787"/>
    </location>
</feature>
<feature type="region of interest" description="Disordered" evidence="1">
    <location>
        <begin position="61"/>
        <end position="118"/>
    </location>
</feature>
<feature type="region of interest" description="Disordered" evidence="1">
    <location>
        <begin position="800"/>
        <end position="827"/>
    </location>
</feature>
<feature type="compositionally biased region" description="Polar residues" evidence="1">
    <location>
        <begin position="849"/>
        <end position="879"/>
    </location>
</feature>
<dbReference type="EMBL" id="AQGS01000513">
    <property type="protein sequence ID" value="EPS38978.1"/>
    <property type="molecule type" value="Genomic_DNA"/>
</dbReference>
<feature type="compositionally biased region" description="Polar residues" evidence="1">
    <location>
        <begin position="762"/>
        <end position="782"/>
    </location>
</feature>
<dbReference type="Proteomes" id="UP000015100">
    <property type="component" value="Unassembled WGS sequence"/>
</dbReference>
<feature type="compositionally biased region" description="Polar residues" evidence="1">
    <location>
        <begin position="989"/>
        <end position="1000"/>
    </location>
</feature>
<feature type="compositionally biased region" description="Low complexity" evidence="1">
    <location>
        <begin position="37"/>
        <end position="49"/>
    </location>
</feature>
<feature type="compositionally biased region" description="Low complexity" evidence="1">
    <location>
        <begin position="388"/>
        <end position="402"/>
    </location>
</feature>
<dbReference type="eggNOG" id="ENOG502SBSC">
    <property type="taxonomic scope" value="Eukaryota"/>
</dbReference>
<evidence type="ECO:0000313" key="3">
    <source>
        <dbReference type="Proteomes" id="UP000015100"/>
    </source>
</evidence>
<name>S8BI63_DACHA</name>
<feature type="compositionally biased region" description="Polar residues" evidence="1">
    <location>
        <begin position="708"/>
        <end position="718"/>
    </location>
</feature>
<protein>
    <submittedName>
        <fullName evidence="2">Uncharacterized protein</fullName>
    </submittedName>
</protein>
<feature type="compositionally biased region" description="Low complexity" evidence="1">
    <location>
        <begin position="572"/>
        <end position="588"/>
    </location>
</feature>
<feature type="compositionally biased region" description="Polar residues" evidence="1">
    <location>
        <begin position="509"/>
        <end position="536"/>
    </location>
</feature>
<feature type="compositionally biased region" description="Polar residues" evidence="1">
    <location>
        <begin position="1"/>
        <end position="13"/>
    </location>
</feature>
<evidence type="ECO:0000313" key="2">
    <source>
        <dbReference type="EMBL" id="EPS38978.1"/>
    </source>
</evidence>
<proteinExistence type="predicted"/>
<dbReference type="OMA" id="WAETTND"/>
<reference evidence="2 3" key="1">
    <citation type="journal article" date="2013" name="PLoS Genet.">
        <title>Genomic mechanisms accounting for the adaptation to parasitism in nematode-trapping fungi.</title>
        <authorList>
            <person name="Meerupati T."/>
            <person name="Andersson K.M."/>
            <person name="Friman E."/>
            <person name="Kumar D."/>
            <person name="Tunlid A."/>
            <person name="Ahren D."/>
        </authorList>
    </citation>
    <scope>NUCLEOTIDE SEQUENCE [LARGE SCALE GENOMIC DNA]</scope>
    <source>
        <strain evidence="2 3">CBS 200.50</strain>
    </source>
</reference>
<dbReference type="STRING" id="1284197.S8BI63"/>
<dbReference type="AlphaFoldDB" id="S8BI63"/>
<feature type="region of interest" description="Disordered" evidence="1">
    <location>
        <begin position="1"/>
        <end position="49"/>
    </location>
</feature>
<feature type="compositionally biased region" description="Basic and acidic residues" evidence="1">
    <location>
        <begin position="108"/>
        <end position="118"/>
    </location>
</feature>
<dbReference type="OrthoDB" id="3941134at2759"/>
<feature type="compositionally biased region" description="Polar residues" evidence="1">
    <location>
        <begin position="473"/>
        <end position="482"/>
    </location>
</feature>
<accession>S8BI63</accession>
<sequence>MDDWATSSPWAETTNDDDDFADFQASPPPTAHGGKKGANSGEAASNGAGVANEFSPFKVKQDSFANGWGGFDDNDVSHDTDVHGGWKSKPNETLTAAATNADELVSTPERDKLKPEKGGWEYKNEWAKTEESLVPPETPNVWNRSEGWTPEPSPVKVKERIDSEGDITVPTPYDMEADHVSPVPVTITTEEVETPRKEPIVEDVPVQLEETKEDSPSCLEAQNSTLKVTDVPTRPTTPVSMGDDFGDFEDEDTSGPIEVVAEPAMSPPASNRLSQSFDIHNIDIDNFALGNLSVLDSLYKTKPFRLPAGSDASDIISTTTQRKTWYKLTRKESARNSIQGEDVLRVRWTGSETQKKVHDIVKRWISEDRMGGRAMLGRSTSGMFDWNSTSPRSSTTVSPTKSAFPPPKSRFDPPAKRLSFGLTSPATPRSAGFGWSSTQSPRNPSFGWGSSGAAVASNKAPSQSPSLDSPQSIRSPASSATFHSPPKQPPTPRHVASSSVEIPRPKQSPAGNRPTSLYIGTSSNTLFGELSITSMKSPPAASTPKTHSTKSSMDLSIFDKPPTRTSETTQPDSLFGDDFGDFEGSGFSTPSQPKTNLPTAKGQATAPLSQPEFAPSTTVSLAAPSLISNPPPKAAPKAASMRSSLDIATRPVPTDPIVPPNLGKPYGASSVTPAPLSVTDPWGSFDIFDDPKPAATTTRQARPASPTKISTQVSTPKTNGKAGPPKPLALPVISPPKLTQTPADNNSSAIADDDFDDWGEMITTSAVSEQKTEWPSTPTLSVNGDAPPVVRRRSFTLDMFGSPDENITSANPKELFPDPQPSAVNKRIPSPISIQHINAMPTIPATPSPGATSLFSSNILTPQRTGTSNAPSHASSTHGTPDVSRRSSPAPQNGGFGSLNSLSSLSITNVKVEEATVNSKRLSTPVLPTQQTSQAQTYIPKVPVSLQPSVSSPLSSEWGDVDFGSFEEATPKPEAKPVAVVKSTGHRPTASTGNISTQQPYMKHTSRGSVTMAPIMGKKSEDSAFTEIIDLLPDLGYMLK</sequence>
<evidence type="ECO:0000256" key="1">
    <source>
        <dbReference type="SAM" id="MobiDB-lite"/>
    </source>
</evidence>